<keyword evidence="2" id="KW-1185">Reference proteome</keyword>
<proteinExistence type="predicted"/>
<name>A0A4S8MF14_DENBC</name>
<evidence type="ECO:0000313" key="1">
    <source>
        <dbReference type="EMBL" id="THV01167.1"/>
    </source>
</evidence>
<organism evidence="1 2">
    <name type="scientific">Dendrothele bispora (strain CBS 962.96)</name>
    <dbReference type="NCBI Taxonomy" id="1314807"/>
    <lineage>
        <taxon>Eukaryota</taxon>
        <taxon>Fungi</taxon>
        <taxon>Dikarya</taxon>
        <taxon>Basidiomycota</taxon>
        <taxon>Agaricomycotina</taxon>
        <taxon>Agaricomycetes</taxon>
        <taxon>Agaricomycetidae</taxon>
        <taxon>Agaricales</taxon>
        <taxon>Agaricales incertae sedis</taxon>
        <taxon>Dendrothele</taxon>
    </lineage>
</organism>
<accession>A0A4S8MF14</accession>
<dbReference type="EMBL" id="ML179093">
    <property type="protein sequence ID" value="THV01167.1"/>
    <property type="molecule type" value="Genomic_DNA"/>
</dbReference>
<reference evidence="1 2" key="1">
    <citation type="journal article" date="2019" name="Nat. Ecol. Evol.">
        <title>Megaphylogeny resolves global patterns of mushroom evolution.</title>
        <authorList>
            <person name="Varga T."/>
            <person name="Krizsan K."/>
            <person name="Foldi C."/>
            <person name="Dima B."/>
            <person name="Sanchez-Garcia M."/>
            <person name="Sanchez-Ramirez S."/>
            <person name="Szollosi G.J."/>
            <person name="Szarkandi J.G."/>
            <person name="Papp V."/>
            <person name="Albert L."/>
            <person name="Andreopoulos W."/>
            <person name="Angelini C."/>
            <person name="Antonin V."/>
            <person name="Barry K.W."/>
            <person name="Bougher N.L."/>
            <person name="Buchanan P."/>
            <person name="Buyck B."/>
            <person name="Bense V."/>
            <person name="Catcheside P."/>
            <person name="Chovatia M."/>
            <person name="Cooper J."/>
            <person name="Damon W."/>
            <person name="Desjardin D."/>
            <person name="Finy P."/>
            <person name="Geml J."/>
            <person name="Haridas S."/>
            <person name="Hughes K."/>
            <person name="Justo A."/>
            <person name="Karasinski D."/>
            <person name="Kautmanova I."/>
            <person name="Kiss B."/>
            <person name="Kocsube S."/>
            <person name="Kotiranta H."/>
            <person name="LaButti K.M."/>
            <person name="Lechner B.E."/>
            <person name="Liimatainen K."/>
            <person name="Lipzen A."/>
            <person name="Lukacs Z."/>
            <person name="Mihaltcheva S."/>
            <person name="Morgado L.N."/>
            <person name="Niskanen T."/>
            <person name="Noordeloos M.E."/>
            <person name="Ohm R.A."/>
            <person name="Ortiz-Santana B."/>
            <person name="Ovrebo C."/>
            <person name="Racz N."/>
            <person name="Riley R."/>
            <person name="Savchenko A."/>
            <person name="Shiryaev A."/>
            <person name="Soop K."/>
            <person name="Spirin V."/>
            <person name="Szebenyi C."/>
            <person name="Tomsovsky M."/>
            <person name="Tulloss R.E."/>
            <person name="Uehling J."/>
            <person name="Grigoriev I.V."/>
            <person name="Vagvolgyi C."/>
            <person name="Papp T."/>
            <person name="Martin F.M."/>
            <person name="Miettinen O."/>
            <person name="Hibbett D.S."/>
            <person name="Nagy L.G."/>
        </authorList>
    </citation>
    <scope>NUCLEOTIDE SEQUENCE [LARGE SCALE GENOMIC DNA]</scope>
    <source>
        <strain evidence="1 2">CBS 962.96</strain>
    </source>
</reference>
<gene>
    <name evidence="1" type="ORF">K435DRAFT_854024</name>
</gene>
<sequence length="194" mass="22572">MPADSTAWNLALSEHELVPSNYPSVVQRTYYFTPDIPLGQQRGLVWFTDSLKELIDAETPSSVSFWGDMFSVGAQNKRHLLVESLQVREEVRNRILRWESDEMSAFDVDTMESLDWPHVQATRCRNSKYPLPQFSGEEVQMRRVCIVRLLRDCIKKLEEAEDELIEAAMFRREVMLRCEDGRKSTSGEIEERLP</sequence>
<dbReference type="AlphaFoldDB" id="A0A4S8MF14"/>
<evidence type="ECO:0000313" key="2">
    <source>
        <dbReference type="Proteomes" id="UP000297245"/>
    </source>
</evidence>
<dbReference type="Proteomes" id="UP000297245">
    <property type="component" value="Unassembled WGS sequence"/>
</dbReference>
<protein>
    <submittedName>
        <fullName evidence="1">Uncharacterized protein</fullName>
    </submittedName>
</protein>